<evidence type="ECO:0000259" key="1">
    <source>
        <dbReference type="Pfam" id="PF22483"/>
    </source>
</evidence>
<sequence>MRKISRNLNVARQTVRKALQSSDIPKYNLSKNKPCPVMDPYKNIIREWLEYDKTQPPKQRHTARRIFNRLCEEYGFSGSESSVRRFIQLERNTTKEVFVPLAADWGEQAQVDWGRAKVYINDRLTEVCLFCLRLKASLVPFVWAFPTEKIEAFLEGHRLAFEWLGGVPGTLVYDNPKTAVTKILKGPYREEHTMLSSLRAHYLFDSEFCNPGKGNEKGTVENLVKYVRRNAMVPLPRVSSLEELNQKLISWCENQRQIHAKDWEQERRELRPLPTSPFRCCKTNVVKVNSLLLFQFDRNYYSVPMDCGHKKLRVEAFVDKIEVYDNNKLVAVHKRSYKRGEKVMELEHYLPVIARKPRAAKNALVVRKLPEVYQKLRIMLCKRSPEGYREYAKILLLNMEYNFQDVLTAVEDSLKSGHTGFEQIRQLLISKELRIKHTVKRVPANTLPTLNIPIDSPSKFNYLIGGATT</sequence>
<dbReference type="NCBIfam" id="NF033546">
    <property type="entry name" value="transpos_IS21"/>
    <property type="match status" value="1"/>
</dbReference>
<dbReference type="EMBL" id="CP019698">
    <property type="protein sequence ID" value="AQS60468.1"/>
    <property type="molecule type" value="Genomic_DNA"/>
</dbReference>
<protein>
    <submittedName>
        <fullName evidence="2">Transposase</fullName>
    </submittedName>
</protein>
<dbReference type="PANTHER" id="PTHR35004:SF7">
    <property type="entry name" value="INTEGRASE PROTEIN"/>
    <property type="match status" value="1"/>
</dbReference>
<gene>
    <name evidence="2" type="ORF">B0537_02360</name>
</gene>
<dbReference type="KEGG" id="dfg:B0537_02360"/>
<name>A0A1S6J0C7_9FIRM</name>
<keyword evidence="3" id="KW-1185">Reference proteome</keyword>
<proteinExistence type="predicted"/>
<evidence type="ECO:0000313" key="2">
    <source>
        <dbReference type="EMBL" id="AQS60468.1"/>
    </source>
</evidence>
<dbReference type="AlphaFoldDB" id="A0A1S6J0C7"/>
<feature type="domain" description="Transposase for insertion sequence element IS21-like C-terminal" evidence="1">
    <location>
        <begin position="273"/>
        <end position="343"/>
    </location>
</feature>
<organism evidence="2 3">
    <name type="scientific">Desulforamulus ferrireducens</name>
    <dbReference type="NCBI Taxonomy" id="1833852"/>
    <lineage>
        <taxon>Bacteria</taxon>
        <taxon>Bacillati</taxon>
        <taxon>Bacillota</taxon>
        <taxon>Clostridia</taxon>
        <taxon>Eubacteriales</taxon>
        <taxon>Peptococcaceae</taxon>
        <taxon>Desulforamulus</taxon>
    </lineage>
</organism>
<evidence type="ECO:0000313" key="3">
    <source>
        <dbReference type="Proteomes" id="UP000189464"/>
    </source>
</evidence>
<dbReference type="STRING" id="1833852.B0537_02360"/>
<reference evidence="2 3" key="1">
    <citation type="journal article" date="2016" name="Int. J. Syst. Evol. Microbiol.">
        <title>Desulfotomaculum ferrireducens sp. nov., a moderately thermophilic sulfate-reducing and dissimilatory Fe(III)-reducing bacterium isolated from compost.</title>
        <authorList>
            <person name="Yang G."/>
            <person name="Guo J."/>
            <person name="Zhuang L."/>
            <person name="Yuan Y."/>
            <person name="Zhou S."/>
        </authorList>
    </citation>
    <scope>NUCLEOTIDE SEQUENCE [LARGE SCALE GENOMIC DNA]</scope>
    <source>
        <strain evidence="2 3">GSS09</strain>
    </source>
</reference>
<dbReference type="Proteomes" id="UP000189464">
    <property type="component" value="Chromosome"/>
</dbReference>
<accession>A0A1S6J0C7</accession>
<dbReference type="InterPro" id="IPR054353">
    <property type="entry name" value="IstA-like_C"/>
</dbReference>
<dbReference type="PANTHER" id="PTHR35004">
    <property type="entry name" value="TRANSPOSASE RV3428C-RELATED"/>
    <property type="match status" value="1"/>
</dbReference>
<dbReference type="Pfam" id="PF22483">
    <property type="entry name" value="Mu-transpos_C_2"/>
    <property type="match status" value="1"/>
</dbReference>